<sequence>ILNDRNGLEVRSQFRGWRAPGSKPDFPEDPPCMACHALAKCSPAAVEFELGEGTS</sequence>
<feature type="non-terminal residue" evidence="3">
    <location>
        <position position="1"/>
    </location>
</feature>
<dbReference type="AlphaFoldDB" id="A0A4Y2KYP7"/>
<protein>
    <submittedName>
        <fullName evidence="3">Uncharacterized protein</fullName>
    </submittedName>
</protein>
<evidence type="ECO:0000313" key="3">
    <source>
        <dbReference type="EMBL" id="GBN07432.1"/>
    </source>
</evidence>
<dbReference type="Proteomes" id="UP000499080">
    <property type="component" value="Unassembled WGS sequence"/>
</dbReference>
<keyword evidence="5" id="KW-1185">Reference proteome</keyword>
<dbReference type="EMBL" id="BGPR01274488">
    <property type="protein sequence ID" value="GBN07511.1"/>
    <property type="molecule type" value="Genomic_DNA"/>
</dbReference>
<evidence type="ECO:0000313" key="1">
    <source>
        <dbReference type="EMBL" id="GBN07380.1"/>
    </source>
</evidence>
<comment type="caution">
    <text evidence="3">The sequence shown here is derived from an EMBL/GenBank/DDBJ whole genome shotgun (WGS) entry which is preliminary data.</text>
</comment>
<gene>
    <name evidence="1" type="ORF">AVEN_101086_1</name>
    <name evidence="2" type="ORF">AVEN_245218_1</name>
    <name evidence="3" type="ORF">AVEN_257905_1</name>
    <name evidence="4" type="ORF">AVEN_30914_1</name>
</gene>
<evidence type="ECO:0000313" key="5">
    <source>
        <dbReference type="Proteomes" id="UP000499080"/>
    </source>
</evidence>
<dbReference type="EMBL" id="BGPR01274465">
    <property type="protein sequence ID" value="GBN07432.1"/>
    <property type="molecule type" value="Genomic_DNA"/>
</dbReference>
<accession>A0A4Y2KYP7</accession>
<organism evidence="3 5">
    <name type="scientific">Araneus ventricosus</name>
    <name type="common">Orbweaver spider</name>
    <name type="synonym">Epeira ventricosa</name>
    <dbReference type="NCBI Taxonomy" id="182803"/>
    <lineage>
        <taxon>Eukaryota</taxon>
        <taxon>Metazoa</taxon>
        <taxon>Ecdysozoa</taxon>
        <taxon>Arthropoda</taxon>
        <taxon>Chelicerata</taxon>
        <taxon>Arachnida</taxon>
        <taxon>Araneae</taxon>
        <taxon>Araneomorphae</taxon>
        <taxon>Entelegynae</taxon>
        <taxon>Araneoidea</taxon>
        <taxon>Araneidae</taxon>
        <taxon>Araneus</taxon>
    </lineage>
</organism>
<reference evidence="3 5" key="1">
    <citation type="journal article" date="2019" name="Sci. Rep.">
        <title>Orb-weaving spider Araneus ventricosus genome elucidates the spidroin gene catalogue.</title>
        <authorList>
            <person name="Kono N."/>
            <person name="Nakamura H."/>
            <person name="Ohtoshi R."/>
            <person name="Moran D.A.P."/>
            <person name="Shinohara A."/>
            <person name="Yoshida Y."/>
            <person name="Fujiwara M."/>
            <person name="Mori M."/>
            <person name="Tomita M."/>
            <person name="Arakawa K."/>
        </authorList>
    </citation>
    <scope>NUCLEOTIDE SEQUENCE [LARGE SCALE GENOMIC DNA]</scope>
</reference>
<dbReference type="EMBL" id="BGPR01274460">
    <property type="protein sequence ID" value="GBN07421.1"/>
    <property type="molecule type" value="Genomic_DNA"/>
</dbReference>
<proteinExistence type="predicted"/>
<evidence type="ECO:0000313" key="2">
    <source>
        <dbReference type="EMBL" id="GBN07421.1"/>
    </source>
</evidence>
<evidence type="ECO:0000313" key="4">
    <source>
        <dbReference type="EMBL" id="GBN07511.1"/>
    </source>
</evidence>
<name>A0A4Y2KYP7_ARAVE</name>
<dbReference type="EMBL" id="BGPR01274445">
    <property type="protein sequence ID" value="GBN07380.1"/>
    <property type="molecule type" value="Genomic_DNA"/>
</dbReference>